<name>A0A7X0FBF8_9HYPH</name>
<dbReference type="AlphaFoldDB" id="A0A7X0FBF8"/>
<gene>
    <name evidence="1" type="ORF">GGR00_004122</name>
</gene>
<comment type="caution">
    <text evidence="1">The sequence shown here is derived from an EMBL/GenBank/DDBJ whole genome shotgun (WGS) entry which is preliminary data.</text>
</comment>
<accession>A0A7X0FBF8</accession>
<dbReference type="EMBL" id="JACHOU010000013">
    <property type="protein sequence ID" value="MBB6356314.1"/>
    <property type="molecule type" value="Genomic_DNA"/>
</dbReference>
<evidence type="ECO:0000313" key="2">
    <source>
        <dbReference type="Proteomes" id="UP000536262"/>
    </source>
</evidence>
<dbReference type="Proteomes" id="UP000536262">
    <property type="component" value="Unassembled WGS sequence"/>
</dbReference>
<proteinExistence type="predicted"/>
<reference evidence="1 2" key="1">
    <citation type="submission" date="2020-08" db="EMBL/GenBank/DDBJ databases">
        <title>Genomic Encyclopedia of Type Strains, Phase IV (KMG-IV): sequencing the most valuable type-strain genomes for metagenomic binning, comparative biology and taxonomic classification.</title>
        <authorList>
            <person name="Goeker M."/>
        </authorList>
    </citation>
    <scope>NUCLEOTIDE SEQUENCE [LARGE SCALE GENOMIC DNA]</scope>
    <source>
        <strain evidence="1 2">DSM 7051</strain>
    </source>
</reference>
<dbReference type="RefSeq" id="WP_184700665.1">
    <property type="nucleotide sequence ID" value="NZ_BAABEG010000001.1"/>
</dbReference>
<sequence length="193" mass="20876">MSDGPHKSLPLRPRYRQLAEWAYKAAFAIPQVCEAAEAALIRDAAIELNVALPGVVRIVDGGDLLSRHPDFLHEQLRCLRDDAAIQPLAASVIECTQMAIHQGRLGRDAIQEAVATALAERLAANSRATEEHYLVEAGRNACLDIRSRLNETIDAMDKGGAFARMARSILGDATAKVTRAPTVRDGIDEGVSL</sequence>
<evidence type="ECO:0000313" key="1">
    <source>
        <dbReference type="EMBL" id="MBB6356314.1"/>
    </source>
</evidence>
<organism evidence="1 2">
    <name type="scientific">Aminobacter aganoensis</name>
    <dbReference type="NCBI Taxonomy" id="83264"/>
    <lineage>
        <taxon>Bacteria</taxon>
        <taxon>Pseudomonadati</taxon>
        <taxon>Pseudomonadota</taxon>
        <taxon>Alphaproteobacteria</taxon>
        <taxon>Hyphomicrobiales</taxon>
        <taxon>Phyllobacteriaceae</taxon>
        <taxon>Aminobacter</taxon>
    </lineage>
</organism>
<keyword evidence="2" id="KW-1185">Reference proteome</keyword>
<protein>
    <submittedName>
        <fullName evidence="1">Uncharacterized protein</fullName>
    </submittedName>
</protein>